<comment type="caution">
    <text evidence="1">The sequence shown here is derived from an EMBL/GenBank/DDBJ whole genome shotgun (WGS) entry which is preliminary data.</text>
</comment>
<dbReference type="RefSeq" id="WP_376886719.1">
    <property type="nucleotide sequence ID" value="NZ_JBHUHR010000038.1"/>
</dbReference>
<organism evidence="1 2">
    <name type="scientific">Belliella marina</name>
    <dbReference type="NCBI Taxonomy" id="1644146"/>
    <lineage>
        <taxon>Bacteria</taxon>
        <taxon>Pseudomonadati</taxon>
        <taxon>Bacteroidota</taxon>
        <taxon>Cytophagia</taxon>
        <taxon>Cytophagales</taxon>
        <taxon>Cyclobacteriaceae</taxon>
        <taxon>Belliella</taxon>
    </lineage>
</organism>
<sequence length="350" mass="40944">MKYPNIGNQKSDKKNIYWKCVYTFCATSVRVNHEKKHLVITNDYDDVIIDNKNIKKELSLLGVELIYLNFDTYDPGKFSKIFRNAFYKLQVFERLSQEALPSILLDSDILWHKKDTVLDEIISKGEVLVLQDTYQRNNHPLKRSPHNLSMKDMGDTFYSIGIQSYNEPYPIWYGGEITGGSPKTFGVLAKNILELLDYCKEQEKNGNKIYFPNGSSIFDGDEFLSSFVYNSIDIEIYDTNKLHSKRLLTGEISNNVMDGDEKIPIWHVTSEKVTGLKKLFDEAINPNSEFWNTKNFTEYLGKFVGIPKRKFKKKSLPVKVKDLIYNQLRFLNSNRKKMIWWFHSRYISNK</sequence>
<dbReference type="Proteomes" id="UP001597361">
    <property type="component" value="Unassembled WGS sequence"/>
</dbReference>
<dbReference type="EMBL" id="JBHUHR010000038">
    <property type="protein sequence ID" value="MFD2035783.1"/>
    <property type="molecule type" value="Genomic_DNA"/>
</dbReference>
<reference evidence="2" key="1">
    <citation type="journal article" date="2019" name="Int. J. Syst. Evol. Microbiol.">
        <title>The Global Catalogue of Microorganisms (GCM) 10K type strain sequencing project: providing services to taxonomists for standard genome sequencing and annotation.</title>
        <authorList>
            <consortium name="The Broad Institute Genomics Platform"/>
            <consortium name="The Broad Institute Genome Sequencing Center for Infectious Disease"/>
            <person name="Wu L."/>
            <person name="Ma J."/>
        </authorList>
    </citation>
    <scope>NUCLEOTIDE SEQUENCE [LARGE SCALE GENOMIC DNA]</scope>
    <source>
        <strain evidence="2">CGMCC 1.15180</strain>
    </source>
</reference>
<evidence type="ECO:0000313" key="2">
    <source>
        <dbReference type="Proteomes" id="UP001597361"/>
    </source>
</evidence>
<protein>
    <submittedName>
        <fullName evidence="1">Uncharacterized protein</fullName>
    </submittedName>
</protein>
<accession>A0ABW4VP04</accession>
<name>A0ABW4VP04_9BACT</name>
<proteinExistence type="predicted"/>
<gene>
    <name evidence="1" type="ORF">ACFSKL_13350</name>
</gene>
<evidence type="ECO:0000313" key="1">
    <source>
        <dbReference type="EMBL" id="MFD2035783.1"/>
    </source>
</evidence>
<keyword evidence="2" id="KW-1185">Reference proteome</keyword>